<dbReference type="EMBL" id="CAJNOL010000710">
    <property type="protein sequence ID" value="CAF1173983.1"/>
    <property type="molecule type" value="Genomic_DNA"/>
</dbReference>
<reference evidence="3" key="1">
    <citation type="submission" date="2021-02" db="EMBL/GenBank/DDBJ databases">
        <authorList>
            <person name="Nowell W R."/>
        </authorList>
    </citation>
    <scope>NUCLEOTIDE SEQUENCE</scope>
</reference>
<keyword evidence="1" id="KW-0732">Signal</keyword>
<evidence type="ECO:0000256" key="1">
    <source>
        <dbReference type="SAM" id="SignalP"/>
    </source>
</evidence>
<evidence type="ECO:0000313" key="7">
    <source>
        <dbReference type="Proteomes" id="UP000663870"/>
    </source>
</evidence>
<evidence type="ECO:0000313" key="4">
    <source>
        <dbReference type="EMBL" id="CAF1174629.1"/>
    </source>
</evidence>
<evidence type="ECO:0000313" key="3">
    <source>
        <dbReference type="EMBL" id="CAF1173983.1"/>
    </source>
</evidence>
<dbReference type="Proteomes" id="UP000663882">
    <property type="component" value="Unassembled WGS sequence"/>
</dbReference>
<dbReference type="Proteomes" id="UP000663864">
    <property type="component" value="Unassembled WGS sequence"/>
</dbReference>
<sequence length="399" mass="47307">MLIGFLVWFLIFISQTLYFSSFPIHHYCWFSSCKNIFLSSRISKKQSKVTGSYDKSLLTRIHHQPLLQQYESRHVNFVRLAKPITSPKKYLIYTCNQPCGGWGDRTRKIVGAYLLSLVLNRTFIINMTWPCPITHLLEPNFIQWNQIIKDLSKRTNLTVNNLTSSDKDYREVLLWKNIDIIYFKVKDLAYYSLLLWRDDFYRILHLQYGLHRSTLFLHTVFTLIYELLFKLKSHPQSHMNEISEKIQSKSLYCAHIRIGKNPSNPNDIIFPKREHMNTSVIKFLKNISKLNELIFISSDSDEIQLYARKQFRSRLLTIEGIIRHIDRSGRKLACDGLEKTILDFYMVSHCHAMIMSKSAFSFWANMRRLMPYENLYLYCDGIKKIRGPNDYDQYPYGRC</sequence>
<feature type="signal peptide" evidence="1">
    <location>
        <begin position="1"/>
        <end position="18"/>
    </location>
</feature>
<dbReference type="Proteomes" id="UP000663870">
    <property type="component" value="Unassembled WGS sequence"/>
</dbReference>
<keyword evidence="7" id="KW-1185">Reference proteome</keyword>
<evidence type="ECO:0000313" key="6">
    <source>
        <dbReference type="EMBL" id="CAF1232857.1"/>
    </source>
</evidence>
<protein>
    <submittedName>
        <fullName evidence="3">Uncharacterized protein</fullName>
    </submittedName>
</protein>
<organism evidence="3 7">
    <name type="scientific">Rotaria sordida</name>
    <dbReference type="NCBI Taxonomy" id="392033"/>
    <lineage>
        <taxon>Eukaryota</taxon>
        <taxon>Metazoa</taxon>
        <taxon>Spiralia</taxon>
        <taxon>Gnathifera</taxon>
        <taxon>Rotifera</taxon>
        <taxon>Eurotatoria</taxon>
        <taxon>Bdelloidea</taxon>
        <taxon>Philodinida</taxon>
        <taxon>Philodinidae</taxon>
        <taxon>Rotaria</taxon>
    </lineage>
</organism>
<dbReference type="EMBL" id="CAJNOT010000657">
    <property type="protein sequence ID" value="CAF1047561.1"/>
    <property type="molecule type" value="Genomic_DNA"/>
</dbReference>
<dbReference type="EMBL" id="CAJNOO010001847">
    <property type="protein sequence ID" value="CAF1206359.1"/>
    <property type="molecule type" value="Genomic_DNA"/>
</dbReference>
<dbReference type="Proteomes" id="UP000663889">
    <property type="component" value="Unassembled WGS sequence"/>
</dbReference>
<evidence type="ECO:0000313" key="2">
    <source>
        <dbReference type="EMBL" id="CAF1047561.1"/>
    </source>
</evidence>
<accession>A0A814UAG6</accession>
<dbReference type="Gene3D" id="3.40.50.11350">
    <property type="match status" value="1"/>
</dbReference>
<proteinExistence type="predicted"/>
<evidence type="ECO:0000313" key="5">
    <source>
        <dbReference type="EMBL" id="CAF1206359.1"/>
    </source>
</evidence>
<dbReference type="EMBL" id="CAJNOU010001637">
    <property type="protein sequence ID" value="CAF1232857.1"/>
    <property type="molecule type" value="Genomic_DNA"/>
</dbReference>
<comment type="caution">
    <text evidence="3">The sequence shown here is derived from an EMBL/GenBank/DDBJ whole genome shotgun (WGS) entry which is preliminary data.</text>
</comment>
<dbReference type="EMBL" id="CAJNOL010000712">
    <property type="protein sequence ID" value="CAF1174629.1"/>
    <property type="molecule type" value="Genomic_DNA"/>
</dbReference>
<feature type="chain" id="PRO_5035604137" evidence="1">
    <location>
        <begin position="19"/>
        <end position="399"/>
    </location>
</feature>
<dbReference type="OrthoDB" id="428346at2759"/>
<gene>
    <name evidence="3" type="ORF">JXQ802_LOCUS22958</name>
    <name evidence="4" type="ORF">JXQ802_LOCUS22994</name>
    <name evidence="5" type="ORF">RFH988_LOCUS24887</name>
    <name evidence="6" type="ORF">SEV965_LOCUS22795</name>
    <name evidence="2" type="ORF">ZHD862_LOCUS14879</name>
</gene>
<dbReference type="AlphaFoldDB" id="A0A814UAG6"/>
<name>A0A814UAG6_9BILA</name>